<reference evidence="5" key="2">
    <citation type="journal article" date="2021" name="PeerJ">
        <title>Extensive microbial diversity within the chicken gut microbiome revealed by metagenomics and culture.</title>
        <authorList>
            <person name="Gilroy R."/>
            <person name="Ravi A."/>
            <person name="Getino M."/>
            <person name="Pursley I."/>
            <person name="Horton D.L."/>
            <person name="Alikhan N.F."/>
            <person name="Baker D."/>
            <person name="Gharbi K."/>
            <person name="Hall N."/>
            <person name="Watson M."/>
            <person name="Adriaenssens E.M."/>
            <person name="Foster-Nyarko E."/>
            <person name="Jarju S."/>
            <person name="Secka A."/>
            <person name="Antonio M."/>
            <person name="Oren A."/>
            <person name="Chaudhuri R.R."/>
            <person name="La Ragione R."/>
            <person name="Hildebrand F."/>
            <person name="Pallen M.J."/>
        </authorList>
    </citation>
    <scope>NUCLEOTIDE SEQUENCE</scope>
    <source>
        <strain evidence="5">ChiSjej4B22-8148</strain>
    </source>
</reference>
<comment type="caution">
    <text evidence="5">The sequence shown here is derived from an EMBL/GenBank/DDBJ whole genome shotgun (WGS) entry which is preliminary data.</text>
</comment>
<feature type="compositionally biased region" description="Polar residues" evidence="1">
    <location>
        <begin position="357"/>
        <end position="368"/>
    </location>
</feature>
<dbReference type="Proteomes" id="UP000886757">
    <property type="component" value="Unassembled WGS sequence"/>
</dbReference>
<dbReference type="Pfam" id="PF09822">
    <property type="entry name" value="ABC_transp_aux"/>
    <property type="match status" value="1"/>
</dbReference>
<keyword evidence="2" id="KW-1133">Transmembrane helix</keyword>
<gene>
    <name evidence="5" type="ORF">IAB31_05290</name>
</gene>
<proteinExistence type="predicted"/>
<dbReference type="AlphaFoldDB" id="A0A9D1D8Y8"/>
<accession>A0A9D1D8Y8</accession>
<keyword evidence="2" id="KW-0812">Transmembrane</keyword>
<dbReference type="Pfam" id="PF23357">
    <property type="entry name" value="DUF7088"/>
    <property type="match status" value="1"/>
</dbReference>
<feature type="transmembrane region" description="Helical" evidence="2">
    <location>
        <begin position="533"/>
        <end position="555"/>
    </location>
</feature>
<reference evidence="5" key="1">
    <citation type="submission" date="2020-10" db="EMBL/GenBank/DDBJ databases">
        <authorList>
            <person name="Gilroy R."/>
        </authorList>
    </citation>
    <scope>NUCLEOTIDE SEQUENCE</scope>
    <source>
        <strain evidence="5">ChiSjej4B22-8148</strain>
    </source>
</reference>
<organism evidence="5 6">
    <name type="scientific">Candidatus Choladousia intestinavium</name>
    <dbReference type="NCBI Taxonomy" id="2840727"/>
    <lineage>
        <taxon>Bacteria</taxon>
        <taxon>Bacillati</taxon>
        <taxon>Bacillota</taxon>
        <taxon>Clostridia</taxon>
        <taxon>Lachnospirales</taxon>
        <taxon>Lachnospiraceae</taxon>
        <taxon>Lachnospiraceae incertae sedis</taxon>
        <taxon>Candidatus Choladousia</taxon>
    </lineage>
</organism>
<keyword evidence="2" id="KW-0472">Membrane</keyword>
<evidence type="ECO:0000256" key="2">
    <source>
        <dbReference type="SAM" id="Phobius"/>
    </source>
</evidence>
<feature type="region of interest" description="Disordered" evidence="1">
    <location>
        <begin position="357"/>
        <end position="379"/>
    </location>
</feature>
<feature type="region of interest" description="Disordered" evidence="1">
    <location>
        <begin position="404"/>
        <end position="469"/>
    </location>
</feature>
<sequence>MKLKFIKFPKKSQKPLDRKRLLRNGSYSAVLAAFVVAGAVVLNLIAAEIPSQYTSLDVSDDKLYTLTEQTKELAASLTEDVTLYYIVQDSNRDDTVSRLLERYDDLSSHITVEERDPVLYPNFVSQYTSDSLTENSVIVVCGDQSRIVNYEDMYEQEFNYTYYTYETTGFDAEGQITSAISGVSSGDLPTLYVLTGHNELQLDDTMTRSIEKENIAIESLNLITEDAVPEDAGCLLIYSPAQDLSDAETTKILNYLRTGGKAVILTDYTAQEMPNLASVLEYYGVTLEEGIVLEGDSQHYVQLPYYLIPDINSTDFTSDLTGGSTYVLMAAAQSIQTAEEPRDGVSISSILTTSDASYSKADPQNMSTYEKEEGDTEGPFDIGVAITETVELTDELLDEVSGNVEEATLSDDLPVLEEEESSGDSEETSEASEEEESEETADASGEEDTSEDSAESEGETENAVDPETAETRIVLFSSSTILDSSADQMVSGGNSTLFLNALSWLCGNETSVSIPVKSISTSYLTITAASSSFWSIFVIGILPGGFLVTGLAVWLHRRKK</sequence>
<feature type="domain" description="DUF7088" evidence="4">
    <location>
        <begin position="61"/>
        <end position="144"/>
    </location>
</feature>
<feature type="transmembrane region" description="Helical" evidence="2">
    <location>
        <begin position="21"/>
        <end position="46"/>
    </location>
</feature>
<protein>
    <submittedName>
        <fullName evidence="5">GldG family protein</fullName>
    </submittedName>
</protein>
<dbReference type="InterPro" id="IPR019196">
    <property type="entry name" value="ABC_transp_unknown"/>
</dbReference>
<name>A0A9D1D8Y8_9FIRM</name>
<evidence type="ECO:0000256" key="1">
    <source>
        <dbReference type="SAM" id="MobiDB-lite"/>
    </source>
</evidence>
<dbReference type="InterPro" id="IPR055396">
    <property type="entry name" value="DUF7088"/>
</dbReference>
<dbReference type="EMBL" id="DVGK01000061">
    <property type="protein sequence ID" value="HIR13321.1"/>
    <property type="molecule type" value="Genomic_DNA"/>
</dbReference>
<evidence type="ECO:0000313" key="5">
    <source>
        <dbReference type="EMBL" id="HIR13321.1"/>
    </source>
</evidence>
<feature type="compositionally biased region" description="Acidic residues" evidence="1">
    <location>
        <begin position="414"/>
        <end position="468"/>
    </location>
</feature>
<evidence type="ECO:0000313" key="6">
    <source>
        <dbReference type="Proteomes" id="UP000886757"/>
    </source>
</evidence>
<evidence type="ECO:0000259" key="3">
    <source>
        <dbReference type="Pfam" id="PF09822"/>
    </source>
</evidence>
<feature type="domain" description="ABC-type uncharacterised transport system" evidence="3">
    <location>
        <begin position="189"/>
        <end position="386"/>
    </location>
</feature>
<evidence type="ECO:0000259" key="4">
    <source>
        <dbReference type="Pfam" id="PF23357"/>
    </source>
</evidence>